<dbReference type="Proteomes" id="UP000008076">
    <property type="component" value="Unassembled WGS sequence"/>
</dbReference>
<keyword evidence="3" id="KW-1185">Reference proteome</keyword>
<proteinExistence type="predicted"/>
<dbReference type="GeneID" id="5886349"/>
<feature type="region of interest" description="Disordered" evidence="1">
    <location>
        <begin position="1"/>
        <end position="29"/>
    </location>
</feature>
<dbReference type="KEGG" id="edi:EDI_343130"/>
<dbReference type="RefSeq" id="XP_001741158.1">
    <property type="nucleotide sequence ID" value="XM_001741106.1"/>
</dbReference>
<evidence type="ECO:0000313" key="2">
    <source>
        <dbReference type="EMBL" id="EDR22381.1"/>
    </source>
</evidence>
<dbReference type="EMBL" id="DS550740">
    <property type="protein sequence ID" value="EDR22381.1"/>
    <property type="molecule type" value="Genomic_DNA"/>
</dbReference>
<gene>
    <name evidence="2" type="ORF">EDI_343130</name>
</gene>
<dbReference type="OMA" id="INVHLME"/>
<protein>
    <submittedName>
        <fullName evidence="2">Uncharacterized protein</fullName>
    </submittedName>
</protein>
<accession>B0ESV4</accession>
<organism evidence="3">
    <name type="scientific">Entamoeba dispar (strain ATCC PRA-260 / SAW760)</name>
    <dbReference type="NCBI Taxonomy" id="370354"/>
    <lineage>
        <taxon>Eukaryota</taxon>
        <taxon>Amoebozoa</taxon>
        <taxon>Evosea</taxon>
        <taxon>Archamoebae</taxon>
        <taxon>Mastigamoebida</taxon>
        <taxon>Entamoebidae</taxon>
        <taxon>Entamoeba</taxon>
    </lineage>
</organism>
<dbReference type="AlphaFoldDB" id="B0ESV4"/>
<name>B0ESV4_ENTDS</name>
<dbReference type="VEuPathDB" id="AmoebaDB:EDI_343130"/>
<dbReference type="OrthoDB" id="25988at2759"/>
<sequence>MSSSESHSRKGIQKCLDGKNIQTKQSRDKKTKEVAQMSFLIWALNRKFSFSFQKPKKRSTVNFCFPDLIEIDFGKDKMDVVQFLNERAEEDYNNFSQRMTPKQANRKVEHLKKVYLHNYLTDLAIHDGITIISKATQKDIEQMERFIRIEFDSNIYNQSEIVEAGVEINVILMAMLGDNSTLKVPKGKLYESYVRTEK</sequence>
<evidence type="ECO:0000313" key="3">
    <source>
        <dbReference type="Proteomes" id="UP000008076"/>
    </source>
</evidence>
<dbReference type="eggNOG" id="ENOG502RCQW">
    <property type="taxonomic scope" value="Eukaryota"/>
</dbReference>
<evidence type="ECO:0000256" key="1">
    <source>
        <dbReference type="SAM" id="MobiDB-lite"/>
    </source>
</evidence>
<reference evidence="3" key="1">
    <citation type="submission" date="2007-12" db="EMBL/GenBank/DDBJ databases">
        <title>Annotation of Entamoeba dispar SAW760.</title>
        <authorList>
            <person name="Lorenzi H."/>
            <person name="Inman J."/>
            <person name="Schobel S."/>
            <person name="Amedeo P."/>
            <person name="Caler E."/>
        </authorList>
    </citation>
    <scope>NUCLEOTIDE SEQUENCE [LARGE SCALE GENOMIC DNA]</scope>
    <source>
        <strain evidence="3">ATCC PRA-260 / SAW760</strain>
    </source>
</reference>